<dbReference type="SMART" id="SM00198">
    <property type="entry name" value="SCP"/>
    <property type="match status" value="1"/>
</dbReference>
<dbReference type="OrthoDB" id="5874910at2759"/>
<dbReference type="KEGG" id="nai:NECAME_08845"/>
<feature type="domain" description="SCP" evidence="1">
    <location>
        <begin position="16"/>
        <end position="166"/>
    </location>
</feature>
<dbReference type="AlphaFoldDB" id="W2TIF5"/>
<keyword evidence="3" id="KW-1185">Reference proteome</keyword>
<sequence length="166" mass="18983">MESVCDAGQFMTFTEQERQALVAAHNDLRKEIADGTLEGYHGKLPSAKNMYQLIYGCQMEKKLQAELDKCTGRATLAYRYGQNILTSSSQTLYRLGKEDLIKAVTEMWASPIKHYGLKNVTNYDDDRLYTFANMAYAKTLRFGCAYKQCDMLNPQEVHISCIYDLM</sequence>
<dbReference type="InterPro" id="IPR014044">
    <property type="entry name" value="CAP_dom"/>
</dbReference>
<dbReference type="InterPro" id="IPR035940">
    <property type="entry name" value="CAP_sf"/>
</dbReference>
<dbReference type="Proteomes" id="UP000053676">
    <property type="component" value="Unassembled WGS sequence"/>
</dbReference>
<proteinExistence type="predicted"/>
<dbReference type="STRING" id="51031.W2TIF5"/>
<evidence type="ECO:0000313" key="2">
    <source>
        <dbReference type="EMBL" id="ETN80951.1"/>
    </source>
</evidence>
<organism evidence="2 3">
    <name type="scientific">Necator americanus</name>
    <name type="common">Human hookworm</name>
    <dbReference type="NCBI Taxonomy" id="51031"/>
    <lineage>
        <taxon>Eukaryota</taxon>
        <taxon>Metazoa</taxon>
        <taxon>Ecdysozoa</taxon>
        <taxon>Nematoda</taxon>
        <taxon>Chromadorea</taxon>
        <taxon>Rhabditida</taxon>
        <taxon>Rhabditina</taxon>
        <taxon>Rhabditomorpha</taxon>
        <taxon>Strongyloidea</taxon>
        <taxon>Ancylostomatidae</taxon>
        <taxon>Bunostominae</taxon>
        <taxon>Necator</taxon>
    </lineage>
</organism>
<gene>
    <name evidence="2" type="ORF">NECAME_08845</name>
</gene>
<dbReference type="GeneID" id="25348874"/>
<accession>W2TIF5</accession>
<dbReference type="CTD" id="25348874"/>
<dbReference type="CDD" id="cd05380">
    <property type="entry name" value="CAP_euk"/>
    <property type="match status" value="1"/>
</dbReference>
<reference evidence="3" key="1">
    <citation type="journal article" date="2014" name="Nat. Genet.">
        <title>Genome of the human hookworm Necator americanus.</title>
        <authorList>
            <person name="Tang Y.T."/>
            <person name="Gao X."/>
            <person name="Rosa B.A."/>
            <person name="Abubucker S."/>
            <person name="Hallsworth-Pepin K."/>
            <person name="Martin J."/>
            <person name="Tyagi R."/>
            <person name="Heizer E."/>
            <person name="Zhang X."/>
            <person name="Bhonagiri-Palsikar V."/>
            <person name="Minx P."/>
            <person name="Warren W.C."/>
            <person name="Wang Q."/>
            <person name="Zhan B."/>
            <person name="Hotez P.J."/>
            <person name="Sternberg P.W."/>
            <person name="Dougall A."/>
            <person name="Gaze S.T."/>
            <person name="Mulvenna J."/>
            <person name="Sotillo J."/>
            <person name="Ranganathan S."/>
            <person name="Rabelo E.M."/>
            <person name="Wilson R.K."/>
            <person name="Felgner P.L."/>
            <person name="Bethony J."/>
            <person name="Hawdon J.M."/>
            <person name="Gasser R.B."/>
            <person name="Loukas A."/>
            <person name="Mitreva M."/>
        </authorList>
    </citation>
    <scope>NUCLEOTIDE SEQUENCE [LARGE SCALE GENOMIC DNA]</scope>
</reference>
<name>W2TIF5_NECAM</name>
<dbReference type="Gene3D" id="3.40.33.10">
    <property type="entry name" value="CAP"/>
    <property type="match status" value="1"/>
</dbReference>
<protein>
    <submittedName>
        <fullName evidence="2">SCP-like protein</fullName>
    </submittedName>
</protein>
<dbReference type="EMBL" id="KI658903">
    <property type="protein sequence ID" value="ETN80951.1"/>
    <property type="molecule type" value="Genomic_DNA"/>
</dbReference>
<evidence type="ECO:0000313" key="3">
    <source>
        <dbReference type="Proteomes" id="UP000053676"/>
    </source>
</evidence>
<evidence type="ECO:0000259" key="1">
    <source>
        <dbReference type="SMART" id="SM00198"/>
    </source>
</evidence>
<dbReference type="Pfam" id="PF00188">
    <property type="entry name" value="CAP"/>
    <property type="match status" value="1"/>
</dbReference>
<dbReference type="OMA" id="TEMWASP"/>
<dbReference type="SUPFAM" id="SSF55797">
    <property type="entry name" value="PR-1-like"/>
    <property type="match status" value="1"/>
</dbReference>